<protein>
    <submittedName>
        <fullName evidence="2">Uncharacterized protein</fullName>
    </submittedName>
</protein>
<dbReference type="AlphaFoldDB" id="A0A5B7FPP9"/>
<gene>
    <name evidence="2" type="ORF">E2C01_040618</name>
</gene>
<evidence type="ECO:0000313" key="2">
    <source>
        <dbReference type="EMBL" id="MPC46888.1"/>
    </source>
</evidence>
<reference evidence="2 3" key="1">
    <citation type="submission" date="2019-05" db="EMBL/GenBank/DDBJ databases">
        <title>Another draft genome of Portunus trituberculatus and its Hox gene families provides insights of decapod evolution.</title>
        <authorList>
            <person name="Jeong J.-H."/>
            <person name="Song I."/>
            <person name="Kim S."/>
            <person name="Choi T."/>
            <person name="Kim D."/>
            <person name="Ryu S."/>
            <person name="Kim W."/>
        </authorList>
    </citation>
    <scope>NUCLEOTIDE SEQUENCE [LARGE SCALE GENOMIC DNA]</scope>
    <source>
        <tissue evidence="2">Muscle</tissue>
    </source>
</reference>
<keyword evidence="3" id="KW-1185">Reference proteome</keyword>
<accession>A0A5B7FPP9</accession>
<dbReference type="EMBL" id="VSRR010007439">
    <property type="protein sequence ID" value="MPC46888.1"/>
    <property type="molecule type" value="Genomic_DNA"/>
</dbReference>
<feature type="region of interest" description="Disordered" evidence="1">
    <location>
        <begin position="1"/>
        <end position="21"/>
    </location>
</feature>
<evidence type="ECO:0000313" key="3">
    <source>
        <dbReference type="Proteomes" id="UP000324222"/>
    </source>
</evidence>
<evidence type="ECO:0000256" key="1">
    <source>
        <dbReference type="SAM" id="MobiDB-lite"/>
    </source>
</evidence>
<feature type="compositionally biased region" description="Low complexity" evidence="1">
    <location>
        <begin position="12"/>
        <end position="21"/>
    </location>
</feature>
<proteinExistence type="predicted"/>
<sequence>MTPFWNEGNFPAAGSTAGATDSSALDDFGKTPSDSKKCFLKPFCFKIWPIKFRPTSENSCTYLTVIDGCELTHVYEYSMKWHHDDAQLVASPETRGFFADFP</sequence>
<organism evidence="2 3">
    <name type="scientific">Portunus trituberculatus</name>
    <name type="common">Swimming crab</name>
    <name type="synonym">Neptunus trituberculatus</name>
    <dbReference type="NCBI Taxonomy" id="210409"/>
    <lineage>
        <taxon>Eukaryota</taxon>
        <taxon>Metazoa</taxon>
        <taxon>Ecdysozoa</taxon>
        <taxon>Arthropoda</taxon>
        <taxon>Crustacea</taxon>
        <taxon>Multicrustacea</taxon>
        <taxon>Malacostraca</taxon>
        <taxon>Eumalacostraca</taxon>
        <taxon>Eucarida</taxon>
        <taxon>Decapoda</taxon>
        <taxon>Pleocyemata</taxon>
        <taxon>Brachyura</taxon>
        <taxon>Eubrachyura</taxon>
        <taxon>Portunoidea</taxon>
        <taxon>Portunidae</taxon>
        <taxon>Portuninae</taxon>
        <taxon>Portunus</taxon>
    </lineage>
</organism>
<comment type="caution">
    <text evidence="2">The sequence shown here is derived from an EMBL/GenBank/DDBJ whole genome shotgun (WGS) entry which is preliminary data.</text>
</comment>
<name>A0A5B7FPP9_PORTR</name>
<dbReference type="Proteomes" id="UP000324222">
    <property type="component" value="Unassembled WGS sequence"/>
</dbReference>